<comment type="caution">
    <text evidence="1">The sequence shown here is derived from an EMBL/GenBank/DDBJ whole genome shotgun (WGS) entry which is preliminary data.</text>
</comment>
<evidence type="ECO:0000313" key="1">
    <source>
        <dbReference type="EMBL" id="MCP2312128.1"/>
    </source>
</evidence>
<dbReference type="Proteomes" id="UP001206483">
    <property type="component" value="Unassembled WGS sequence"/>
</dbReference>
<proteinExistence type="predicted"/>
<gene>
    <name evidence="1" type="ORF">FHR36_005294</name>
</gene>
<reference evidence="1 2" key="1">
    <citation type="submission" date="2022-06" db="EMBL/GenBank/DDBJ databases">
        <title>Sequencing the genomes of 1000 actinobacteria strains.</title>
        <authorList>
            <person name="Klenk H.-P."/>
        </authorList>
    </citation>
    <scope>NUCLEOTIDE SEQUENCE [LARGE SCALE GENOMIC DNA]</scope>
    <source>
        <strain evidence="1 2">DSM 41656</strain>
    </source>
</reference>
<name>A0ABT1J3Y2_9ACTN</name>
<evidence type="ECO:0008006" key="3">
    <source>
        <dbReference type="Google" id="ProtNLM"/>
    </source>
</evidence>
<dbReference type="EMBL" id="JAMZDX010000005">
    <property type="protein sequence ID" value="MCP2312128.1"/>
    <property type="molecule type" value="Genomic_DNA"/>
</dbReference>
<dbReference type="RefSeq" id="WP_253800999.1">
    <property type="nucleotide sequence ID" value="NZ_BAAAUB010000051.1"/>
</dbReference>
<evidence type="ECO:0000313" key="2">
    <source>
        <dbReference type="Proteomes" id="UP001206483"/>
    </source>
</evidence>
<protein>
    <recommendedName>
        <fullName evidence="3">DUF2797 domain-containing protein</fullName>
    </recommendedName>
</protein>
<keyword evidence="2" id="KW-1185">Reference proteome</keyword>
<accession>A0ABT1J3Y2</accession>
<sequence length="300" mass="32363">MDGVWTVTGLRWIDGEPRLTAGDGRREHARVVGAGLRIGWRIAGPRRCAGVWTGGRQRPCPYRETIAADSRTVQCPTCQSADRGLALARDQIFDDGRTYRLYLAWFGDGLLKVGLTAEERGTARLQEQAALAFTFVGRGRLPAVRRAELTVAQAGLARERIPSGLKSAAWWDLPGPAERHCRLGELRGEVLRLLAGHGLELLPDGPLVDQVDLFGLAGGVPEAYGEVRALGDGAVLAGALRPAIGGRLFLDRAEGGEPLLLDTRLLTGWALRAIPAQRCEGIELTARARPPDEAAQDALF</sequence>
<organism evidence="1 2">
    <name type="scientific">Kitasatospora paracochleata</name>
    <dbReference type="NCBI Taxonomy" id="58354"/>
    <lineage>
        <taxon>Bacteria</taxon>
        <taxon>Bacillati</taxon>
        <taxon>Actinomycetota</taxon>
        <taxon>Actinomycetes</taxon>
        <taxon>Kitasatosporales</taxon>
        <taxon>Streptomycetaceae</taxon>
        <taxon>Kitasatospora</taxon>
    </lineage>
</organism>